<keyword evidence="2" id="KW-1133">Transmembrane helix</keyword>
<keyword evidence="2" id="KW-0472">Membrane</keyword>
<reference evidence="3 4" key="1">
    <citation type="journal article" date="2011" name="J. Bacteriol.">
        <title>Genome sequence of Halorhabdus tiamatea, the first archaeon isolated from a deep-sea anoxic brine lake.</title>
        <authorList>
            <person name="Antunes A."/>
            <person name="Alam I."/>
            <person name="Bajic V.B."/>
            <person name="Stingl U."/>
        </authorList>
    </citation>
    <scope>NUCLEOTIDE SEQUENCE [LARGE SCALE GENOMIC DNA]</scope>
    <source>
        <strain evidence="3 4">SARL4B</strain>
    </source>
</reference>
<comment type="caution">
    <text evidence="3">The sequence shown here is derived from an EMBL/GenBank/DDBJ whole genome shotgun (WGS) entry which is preliminary data.</text>
</comment>
<evidence type="ECO:0000256" key="1">
    <source>
        <dbReference type="SAM" id="MobiDB-lite"/>
    </source>
</evidence>
<feature type="region of interest" description="Disordered" evidence="1">
    <location>
        <begin position="76"/>
        <end position="97"/>
    </location>
</feature>
<evidence type="ECO:0000313" key="4">
    <source>
        <dbReference type="Proteomes" id="UP000003861"/>
    </source>
</evidence>
<keyword evidence="2" id="KW-0812">Transmembrane</keyword>
<evidence type="ECO:0000256" key="2">
    <source>
        <dbReference type="SAM" id="Phobius"/>
    </source>
</evidence>
<dbReference type="AlphaFoldDB" id="F7PLW4"/>
<reference evidence="3 4" key="2">
    <citation type="journal article" date="2013" name="PLoS ONE">
        <title>INDIGO - INtegrated Data Warehouse of MIcrobial GenOmes with Examples from the Red Sea Extremophiles.</title>
        <authorList>
            <person name="Alam I."/>
            <person name="Antunes A."/>
            <person name="Kamau A.A."/>
            <person name="Ba Alawi W."/>
            <person name="Kalkatawi M."/>
            <person name="Stingl U."/>
            <person name="Bajic V.B."/>
        </authorList>
    </citation>
    <scope>NUCLEOTIDE SEQUENCE [LARGE SCALE GENOMIC DNA]</scope>
    <source>
        <strain evidence="3 4">SARL4B</strain>
    </source>
</reference>
<gene>
    <name evidence="3" type="ORF">HLRTI_000434</name>
</gene>
<organism evidence="3 4">
    <name type="scientific">Halorhabdus tiamatea SARL4B</name>
    <dbReference type="NCBI Taxonomy" id="1033806"/>
    <lineage>
        <taxon>Archaea</taxon>
        <taxon>Methanobacteriati</taxon>
        <taxon>Methanobacteriota</taxon>
        <taxon>Stenosarchaea group</taxon>
        <taxon>Halobacteria</taxon>
        <taxon>Halobacteriales</taxon>
        <taxon>Haloarculaceae</taxon>
        <taxon>Halorhabdus</taxon>
    </lineage>
</organism>
<feature type="transmembrane region" description="Helical" evidence="2">
    <location>
        <begin position="49"/>
        <end position="67"/>
    </location>
</feature>
<proteinExistence type="predicted"/>
<sequence>MTVNAHIAREAWTHKVPIALFVGGSVLLFIHLANLLIVPVPTIMQPPLGLALGFLYLLVGAAYEWIIQKQKEMEERHEHQKEMLRQSGELVDGNKSN</sequence>
<dbReference type="RefSeq" id="WP_008526936.1">
    <property type="nucleotide sequence ID" value="NZ_AFNT02000003.1"/>
</dbReference>
<accession>F7PLW4</accession>
<dbReference type="EMBL" id="AFNT02000003">
    <property type="protein sequence ID" value="ERJ07392.1"/>
    <property type="molecule type" value="Genomic_DNA"/>
</dbReference>
<evidence type="ECO:0000313" key="3">
    <source>
        <dbReference type="EMBL" id="ERJ07392.1"/>
    </source>
</evidence>
<protein>
    <submittedName>
        <fullName evidence="3">Uncharacterized protein</fullName>
    </submittedName>
</protein>
<dbReference type="Proteomes" id="UP000003861">
    <property type="component" value="Unassembled WGS sequence"/>
</dbReference>
<feature type="transmembrane region" description="Helical" evidence="2">
    <location>
        <begin position="16"/>
        <end position="37"/>
    </location>
</feature>
<name>F7PLW4_9EURY</name>